<evidence type="ECO:0008006" key="4">
    <source>
        <dbReference type="Google" id="ProtNLM"/>
    </source>
</evidence>
<organism evidence="2 3">
    <name type="scientific">Serratia oryzae</name>
    <dbReference type="NCBI Taxonomy" id="2034155"/>
    <lineage>
        <taxon>Bacteria</taxon>
        <taxon>Pseudomonadati</taxon>
        <taxon>Pseudomonadota</taxon>
        <taxon>Gammaproteobacteria</taxon>
        <taxon>Enterobacterales</taxon>
        <taxon>Yersiniaceae</taxon>
        <taxon>Serratia</taxon>
    </lineage>
</organism>
<reference evidence="2 3" key="1">
    <citation type="submission" date="2016-11" db="EMBL/GenBank/DDBJ databases">
        <title>Rahnella oryzae sp. nov., isolated from rice root.</title>
        <authorList>
            <person name="Zhang X.-X."/>
            <person name="Zhang J."/>
        </authorList>
    </citation>
    <scope>NUCLEOTIDE SEQUENCE [LARGE SCALE GENOMIC DNA]</scope>
    <source>
        <strain evidence="2 3">J11-6</strain>
    </source>
</reference>
<dbReference type="RefSeq" id="WP_076941890.1">
    <property type="nucleotide sequence ID" value="NZ_MOXD01000004.1"/>
</dbReference>
<gene>
    <name evidence="2" type="ORF">BMI79_09220</name>
</gene>
<dbReference type="STRING" id="2034155.BMI79_09220"/>
<feature type="chain" id="PRO_5012933070" description="Fimbrial-type adhesion domain-containing protein" evidence="1">
    <location>
        <begin position="26"/>
        <end position="328"/>
    </location>
</feature>
<protein>
    <recommendedName>
        <fullName evidence="4">Fimbrial-type adhesion domain-containing protein</fullName>
    </recommendedName>
</protein>
<evidence type="ECO:0000256" key="1">
    <source>
        <dbReference type="SAM" id="SignalP"/>
    </source>
</evidence>
<dbReference type="EMBL" id="MOXD01000004">
    <property type="protein sequence ID" value="OMQ23684.1"/>
    <property type="molecule type" value="Genomic_DNA"/>
</dbReference>
<dbReference type="OrthoDB" id="8926940at2"/>
<dbReference type="AlphaFoldDB" id="A0A1S8CLR0"/>
<feature type="signal peptide" evidence="1">
    <location>
        <begin position="1"/>
        <end position="25"/>
    </location>
</feature>
<comment type="caution">
    <text evidence="2">The sequence shown here is derived from an EMBL/GenBank/DDBJ whole genome shotgun (WGS) entry which is preliminary data.</text>
</comment>
<keyword evidence="3" id="KW-1185">Reference proteome</keyword>
<name>A0A1S8CLR0_9GAMM</name>
<sequence>MSRSLIYKFILLLLMSIGASFSAQALECHLNTWSGKTRDFQPIGQLKIPTTTAIGTRLWTSPPMQIMAFCWADPAMPNGEFVYFYPNAFLDEDPFPPGISVGLIYDGKDLGIIRNREKTDNYVYLYPDNPKNRAYPVNFQVYLQKTGDIAVGPITIDQLSAFQLDGEQGINTTAIDQNYRYILTGLNNIEIIPCSASIQIDPPSGVAFGEIRGWSANDGKVAEKEFNIVATKNDSCDLSFQLNASYELKANGQAKLVDATGIDIGNGATLRLRDNTYPKDIRFNQIEFFADMSGKRTLNKSYTASLWANGDPVEGPFSTTLILRVNYL</sequence>
<accession>A0A1S8CLR0</accession>
<proteinExistence type="predicted"/>
<evidence type="ECO:0000313" key="3">
    <source>
        <dbReference type="Proteomes" id="UP000216021"/>
    </source>
</evidence>
<keyword evidence="1" id="KW-0732">Signal</keyword>
<dbReference type="Proteomes" id="UP000216021">
    <property type="component" value="Unassembled WGS sequence"/>
</dbReference>
<evidence type="ECO:0000313" key="2">
    <source>
        <dbReference type="EMBL" id="OMQ23684.1"/>
    </source>
</evidence>